<accession>A0A067PHS5</accession>
<reference evidence="5" key="1">
    <citation type="journal article" date="2014" name="Proc. Natl. Acad. Sci. U.S.A.">
        <title>Extensive sampling of basidiomycete genomes demonstrates inadequacy of the white-rot/brown-rot paradigm for wood decay fungi.</title>
        <authorList>
            <person name="Riley R."/>
            <person name="Salamov A.A."/>
            <person name="Brown D.W."/>
            <person name="Nagy L.G."/>
            <person name="Floudas D."/>
            <person name="Held B.W."/>
            <person name="Levasseur A."/>
            <person name="Lombard V."/>
            <person name="Morin E."/>
            <person name="Otillar R."/>
            <person name="Lindquist E.A."/>
            <person name="Sun H."/>
            <person name="LaButti K.M."/>
            <person name="Schmutz J."/>
            <person name="Jabbour D."/>
            <person name="Luo H."/>
            <person name="Baker S.E."/>
            <person name="Pisabarro A.G."/>
            <person name="Walton J.D."/>
            <person name="Blanchette R.A."/>
            <person name="Henrissat B."/>
            <person name="Martin F."/>
            <person name="Cullen D."/>
            <person name="Hibbett D.S."/>
            <person name="Grigoriev I.V."/>
        </authorList>
    </citation>
    <scope>NUCLEOTIDE SEQUENCE [LARGE SCALE GENOMIC DNA]</scope>
    <source>
        <strain evidence="5">MUCL 33604</strain>
    </source>
</reference>
<gene>
    <name evidence="4" type="ORF">JAAARDRAFT_199828</name>
</gene>
<dbReference type="PANTHER" id="PTHR42748:SF7">
    <property type="entry name" value="NMRA LIKE REDOX SENSOR 1-RELATED"/>
    <property type="match status" value="1"/>
</dbReference>
<protein>
    <recommendedName>
        <fullName evidence="3">NmrA-like domain-containing protein</fullName>
    </recommendedName>
</protein>
<dbReference type="SUPFAM" id="SSF51735">
    <property type="entry name" value="NAD(P)-binding Rossmann-fold domains"/>
    <property type="match status" value="1"/>
</dbReference>
<dbReference type="PANTHER" id="PTHR42748">
    <property type="entry name" value="NITROGEN METABOLITE REPRESSION PROTEIN NMRA FAMILY MEMBER"/>
    <property type="match status" value="1"/>
</dbReference>
<dbReference type="InParanoid" id="A0A067PHS5"/>
<evidence type="ECO:0000259" key="3">
    <source>
        <dbReference type="Pfam" id="PF05368"/>
    </source>
</evidence>
<keyword evidence="5" id="KW-1185">Reference proteome</keyword>
<keyword evidence="2" id="KW-0521">NADP</keyword>
<dbReference type="OrthoDB" id="419598at2759"/>
<dbReference type="Proteomes" id="UP000027265">
    <property type="component" value="Unassembled WGS sequence"/>
</dbReference>
<dbReference type="InterPro" id="IPR051164">
    <property type="entry name" value="NmrA-like_oxidored"/>
</dbReference>
<organism evidence="4 5">
    <name type="scientific">Jaapia argillacea MUCL 33604</name>
    <dbReference type="NCBI Taxonomy" id="933084"/>
    <lineage>
        <taxon>Eukaryota</taxon>
        <taxon>Fungi</taxon>
        <taxon>Dikarya</taxon>
        <taxon>Basidiomycota</taxon>
        <taxon>Agaricomycotina</taxon>
        <taxon>Agaricomycetes</taxon>
        <taxon>Agaricomycetidae</taxon>
        <taxon>Jaapiales</taxon>
        <taxon>Jaapiaceae</taxon>
        <taxon>Jaapia</taxon>
    </lineage>
</organism>
<dbReference type="HOGENOM" id="CLU_007383_10_2_1"/>
<feature type="domain" description="NmrA-like" evidence="3">
    <location>
        <begin position="2"/>
        <end position="155"/>
    </location>
</feature>
<dbReference type="EMBL" id="KL197758">
    <property type="protein sequence ID" value="KDQ50582.1"/>
    <property type="molecule type" value="Genomic_DNA"/>
</dbReference>
<dbReference type="InterPro" id="IPR036291">
    <property type="entry name" value="NAD(P)-bd_dom_sf"/>
</dbReference>
<dbReference type="AlphaFoldDB" id="A0A067PHS5"/>
<dbReference type="Gene3D" id="3.40.50.720">
    <property type="entry name" value="NAD(P)-binding Rossmann-like Domain"/>
    <property type="match status" value="1"/>
</dbReference>
<proteinExistence type="inferred from homology"/>
<evidence type="ECO:0000256" key="2">
    <source>
        <dbReference type="ARBA" id="ARBA00022857"/>
    </source>
</evidence>
<dbReference type="STRING" id="933084.A0A067PHS5"/>
<evidence type="ECO:0000256" key="1">
    <source>
        <dbReference type="ARBA" id="ARBA00006328"/>
    </source>
</evidence>
<evidence type="ECO:0000313" key="4">
    <source>
        <dbReference type="EMBL" id="KDQ50582.1"/>
    </source>
</evidence>
<dbReference type="InterPro" id="IPR008030">
    <property type="entry name" value="NmrA-like"/>
</dbReference>
<sequence length="292" mass="32640">MTILISSAGGRTSGYVIQALLSNERGQVPISLDQLKLLVHSEKSIASLISSFPNLPDSSFVIGDFLEYSTLRRALKGVDVVSHNGPAFHPNESGMGINMVNAALEAGVKHFVFRSVLYPYLSKLLNHKAKLGVEEYLTESGLNFTVFATDKMRCAYNFDVLQSFLDLEDLGIVARDILLNPTPHAYASYQLVGQNCTNSKVTQIIRTKSKKDNIEVFASPREETLQFFREKGELGPALVDYSVDALERTVFYHDKGGIPSSPNTLRWLFGQEPTSWSERVRRDLELQKVSYR</sequence>
<name>A0A067PHS5_9AGAM</name>
<evidence type="ECO:0000313" key="5">
    <source>
        <dbReference type="Proteomes" id="UP000027265"/>
    </source>
</evidence>
<dbReference type="Pfam" id="PF05368">
    <property type="entry name" value="NmrA"/>
    <property type="match status" value="1"/>
</dbReference>
<comment type="similarity">
    <text evidence="1">Belongs to the NmrA-type oxidoreductase family.</text>
</comment>